<feature type="compositionally biased region" description="Polar residues" evidence="1">
    <location>
        <begin position="1"/>
        <end position="15"/>
    </location>
</feature>
<gene>
    <name evidence="2" type="ORF">ACN38_g285</name>
</gene>
<sequence>MCPRSSRNVSYLTSEQKGEKKREKHQNKKKKGMENMDSVRVKGGNDIEGIETRIFIYIQNVATQFLNSLIPYFL</sequence>
<organism evidence="2 3">
    <name type="scientific">Penicillium nordicum</name>
    <dbReference type="NCBI Taxonomy" id="229535"/>
    <lineage>
        <taxon>Eukaryota</taxon>
        <taxon>Fungi</taxon>
        <taxon>Dikarya</taxon>
        <taxon>Ascomycota</taxon>
        <taxon>Pezizomycotina</taxon>
        <taxon>Eurotiomycetes</taxon>
        <taxon>Eurotiomycetidae</taxon>
        <taxon>Eurotiales</taxon>
        <taxon>Aspergillaceae</taxon>
        <taxon>Penicillium</taxon>
    </lineage>
</organism>
<evidence type="ECO:0000313" key="2">
    <source>
        <dbReference type="EMBL" id="KOS48780.1"/>
    </source>
</evidence>
<name>A0A0M8PJ77_9EURO</name>
<reference evidence="2 3" key="1">
    <citation type="submission" date="2015-08" db="EMBL/GenBank/DDBJ databases">
        <title>Genome sequencing of Penicillium nordicum.</title>
        <authorList>
            <person name="Nguyen H.D."/>
            <person name="Seifert K.A."/>
        </authorList>
    </citation>
    <scope>NUCLEOTIDE SEQUENCE [LARGE SCALE GENOMIC DNA]</scope>
    <source>
        <strain evidence="2 3">DAOMC 185683</strain>
    </source>
</reference>
<feature type="compositionally biased region" description="Basic residues" evidence="1">
    <location>
        <begin position="22"/>
        <end position="31"/>
    </location>
</feature>
<dbReference type="AlphaFoldDB" id="A0A0M8PJ77"/>
<accession>A0A0M8PJ77</accession>
<keyword evidence="3" id="KW-1185">Reference proteome</keyword>
<feature type="region of interest" description="Disordered" evidence="1">
    <location>
        <begin position="1"/>
        <end position="40"/>
    </location>
</feature>
<dbReference type="EMBL" id="LHQQ01000002">
    <property type="protein sequence ID" value="KOS48780.1"/>
    <property type="molecule type" value="Genomic_DNA"/>
</dbReference>
<proteinExistence type="predicted"/>
<evidence type="ECO:0000256" key="1">
    <source>
        <dbReference type="SAM" id="MobiDB-lite"/>
    </source>
</evidence>
<comment type="caution">
    <text evidence="2">The sequence shown here is derived from an EMBL/GenBank/DDBJ whole genome shotgun (WGS) entry which is preliminary data.</text>
</comment>
<dbReference type="Proteomes" id="UP000037696">
    <property type="component" value="Unassembled WGS sequence"/>
</dbReference>
<protein>
    <submittedName>
        <fullName evidence="2">Uncharacterized protein</fullName>
    </submittedName>
</protein>
<evidence type="ECO:0000313" key="3">
    <source>
        <dbReference type="Proteomes" id="UP000037696"/>
    </source>
</evidence>